<dbReference type="InterPro" id="IPR034202">
    <property type="entry name" value="Subtilisin_Carlsberg-like"/>
</dbReference>
<evidence type="ECO:0000256" key="2">
    <source>
        <dbReference type="ARBA" id="ARBA00004613"/>
    </source>
</evidence>
<dbReference type="InterPro" id="IPR036852">
    <property type="entry name" value="Peptidase_S8/S53_dom_sf"/>
</dbReference>
<protein>
    <submittedName>
        <fullName evidence="16">S8 family serine peptidase</fullName>
    </submittedName>
</protein>
<proteinExistence type="inferred from homology"/>
<keyword evidence="13" id="KW-0732">Signal</keyword>
<feature type="active site" description="Charge relay system" evidence="10 11">
    <location>
        <position position="161"/>
    </location>
</feature>
<dbReference type="PANTHER" id="PTHR43806">
    <property type="entry name" value="PEPTIDASE S8"/>
    <property type="match status" value="1"/>
</dbReference>
<dbReference type="PROSITE" id="PS51892">
    <property type="entry name" value="SUBTILASE"/>
    <property type="match status" value="1"/>
</dbReference>
<evidence type="ECO:0000256" key="6">
    <source>
        <dbReference type="ARBA" id="ARBA00022723"/>
    </source>
</evidence>
<gene>
    <name evidence="16" type="ORF">NK662_10630</name>
</gene>
<dbReference type="SUPFAM" id="SSF49373">
    <property type="entry name" value="Invasin/intimin cell-adhesion fragments"/>
    <property type="match status" value="1"/>
</dbReference>
<name>A0AA41X5C8_9BACI</name>
<dbReference type="PROSITE" id="PS00138">
    <property type="entry name" value="SUBTILASE_SER"/>
    <property type="match status" value="1"/>
</dbReference>
<dbReference type="Pfam" id="PF01835">
    <property type="entry name" value="MG2"/>
    <property type="match status" value="1"/>
</dbReference>
<feature type="domain" description="Peptidase S8/S53" evidence="14">
    <location>
        <begin position="122"/>
        <end position="366"/>
    </location>
</feature>
<evidence type="ECO:0000313" key="16">
    <source>
        <dbReference type="EMBL" id="MCP8968992.1"/>
    </source>
</evidence>
<keyword evidence="6" id="KW-0479">Metal-binding</keyword>
<dbReference type="InterPro" id="IPR013783">
    <property type="entry name" value="Ig-like_fold"/>
</dbReference>
<evidence type="ECO:0000259" key="15">
    <source>
        <dbReference type="Pfam" id="PF01835"/>
    </source>
</evidence>
<sequence length="488" mass="50163">MKKKWMTAALSSMFLLAAAPAAHAASTQTAAPSGNQQRVLVVFKDRADETLITNKKGHVRKKLKNLPVVTATVPASALDGLKKNPKVQSVEQDVKVTVKSQTTSWGISDVQAPAAWSNGYTGKGVNVAVVDTGIAPHGDLKIAGGTSVVGYTSSYADDNGHGTHVAGIIGALNNSTGVVGVAPDVNLYAVKALDSDGSGYLSDIIAGIDWAITNHMDIVNLSLGSSTDSYALHQEIDKAYKSGVLVVAAAGNDGGSGTADTVEYPAKYSSAIAVSAVDSNNRIASFSSRGNEVEVAAPGVNILSTYLNNSYAGMSGTSMATPMVAGRLALLKQANPTASAADLRSLLDQQVHDLGAAGRDTLYGYGLIQADGATPQPTAAQPAPVLSSATATKLMTGKASYFARETVTMTAHVVNQDGAPVSGAAVQAIITTPRGSKLTGKAMTNSNGQVVFKFLTSRYSVKGTYQVQANTSLTGYTGSSASVSFQLK</sequence>
<dbReference type="InterPro" id="IPR050131">
    <property type="entry name" value="Peptidase_S8_subtilisin-like"/>
</dbReference>
<feature type="active site" description="Charge relay system" evidence="10 11">
    <location>
        <position position="318"/>
    </location>
</feature>
<dbReference type="Gene3D" id="2.60.40.10">
    <property type="entry name" value="Immunoglobulins"/>
    <property type="match status" value="1"/>
</dbReference>
<dbReference type="InterPro" id="IPR002890">
    <property type="entry name" value="MG2"/>
</dbReference>
<dbReference type="InterPro" id="IPR008964">
    <property type="entry name" value="Invasin/intimin_cell_adhesion"/>
</dbReference>
<dbReference type="PRINTS" id="PR00723">
    <property type="entry name" value="SUBTILISIN"/>
</dbReference>
<dbReference type="InterPro" id="IPR023827">
    <property type="entry name" value="Peptidase_S8_Asp-AS"/>
</dbReference>
<keyword evidence="9" id="KW-0106">Calcium</keyword>
<dbReference type="Proteomes" id="UP001156102">
    <property type="component" value="Unassembled WGS sequence"/>
</dbReference>
<evidence type="ECO:0000256" key="8">
    <source>
        <dbReference type="ARBA" id="ARBA00022825"/>
    </source>
</evidence>
<keyword evidence="8 11" id="KW-0720">Serine protease</keyword>
<evidence type="ECO:0000256" key="5">
    <source>
        <dbReference type="ARBA" id="ARBA00022670"/>
    </source>
</evidence>
<evidence type="ECO:0000256" key="1">
    <source>
        <dbReference type="ARBA" id="ARBA00001913"/>
    </source>
</evidence>
<dbReference type="Gene3D" id="3.30.70.80">
    <property type="entry name" value="Peptidase S8 propeptide/proteinase inhibitor I9"/>
    <property type="match status" value="1"/>
</dbReference>
<keyword evidence="5 11" id="KW-0645">Protease</keyword>
<evidence type="ECO:0000256" key="7">
    <source>
        <dbReference type="ARBA" id="ARBA00022801"/>
    </source>
</evidence>
<dbReference type="GO" id="GO:0006508">
    <property type="term" value="P:proteolysis"/>
    <property type="evidence" value="ECO:0007669"/>
    <property type="project" value="UniProtKB-KW"/>
</dbReference>
<dbReference type="InterPro" id="IPR023828">
    <property type="entry name" value="Peptidase_S8_Ser-AS"/>
</dbReference>
<dbReference type="Pfam" id="PF00082">
    <property type="entry name" value="Peptidase_S8"/>
    <property type="match status" value="1"/>
</dbReference>
<feature type="chain" id="PRO_5041398325" evidence="13">
    <location>
        <begin position="25"/>
        <end position="488"/>
    </location>
</feature>
<dbReference type="AlphaFoldDB" id="A0AA41X5C8"/>
<dbReference type="GO" id="GO:0004252">
    <property type="term" value="F:serine-type endopeptidase activity"/>
    <property type="evidence" value="ECO:0007669"/>
    <property type="project" value="UniProtKB-UniRule"/>
</dbReference>
<accession>A0AA41X5C8</accession>
<evidence type="ECO:0000256" key="12">
    <source>
        <dbReference type="RuleBase" id="RU003355"/>
    </source>
</evidence>
<reference evidence="16" key="1">
    <citation type="submission" date="2022-07" db="EMBL/GenBank/DDBJ databases">
        <authorList>
            <person name="Li W.-J."/>
            <person name="Deng Q.-Q."/>
        </authorList>
    </citation>
    <scope>NUCLEOTIDE SEQUENCE</scope>
    <source>
        <strain evidence="16">SYSU M60031</strain>
    </source>
</reference>
<comment type="similarity">
    <text evidence="3 11 12">Belongs to the peptidase S8 family.</text>
</comment>
<dbReference type="GO" id="GO:0046872">
    <property type="term" value="F:metal ion binding"/>
    <property type="evidence" value="ECO:0007669"/>
    <property type="project" value="UniProtKB-KW"/>
</dbReference>
<dbReference type="RefSeq" id="WP_254758896.1">
    <property type="nucleotide sequence ID" value="NZ_JANCLT010000004.1"/>
</dbReference>
<evidence type="ECO:0000256" key="13">
    <source>
        <dbReference type="SAM" id="SignalP"/>
    </source>
</evidence>
<evidence type="ECO:0000313" key="17">
    <source>
        <dbReference type="Proteomes" id="UP001156102"/>
    </source>
</evidence>
<dbReference type="SUPFAM" id="SSF54897">
    <property type="entry name" value="Protease propeptides/inhibitors"/>
    <property type="match status" value="1"/>
</dbReference>
<dbReference type="PANTHER" id="PTHR43806:SF11">
    <property type="entry name" value="CEREVISIN-RELATED"/>
    <property type="match status" value="1"/>
</dbReference>
<dbReference type="InterPro" id="IPR022398">
    <property type="entry name" value="Peptidase_S8_His-AS"/>
</dbReference>
<dbReference type="SUPFAM" id="SSF52743">
    <property type="entry name" value="Subtilisin-like"/>
    <property type="match status" value="1"/>
</dbReference>
<evidence type="ECO:0000256" key="11">
    <source>
        <dbReference type="PROSITE-ProRule" id="PRU01240"/>
    </source>
</evidence>
<dbReference type="Gene3D" id="3.40.50.200">
    <property type="entry name" value="Peptidase S8/S53 domain"/>
    <property type="match status" value="1"/>
</dbReference>
<keyword evidence="7 11" id="KW-0378">Hydrolase</keyword>
<dbReference type="PROSITE" id="PS00136">
    <property type="entry name" value="SUBTILASE_ASP"/>
    <property type="match status" value="1"/>
</dbReference>
<organism evidence="16 17">
    <name type="scientific">Ectobacillus ponti</name>
    <dbReference type="NCBI Taxonomy" id="2961894"/>
    <lineage>
        <taxon>Bacteria</taxon>
        <taxon>Bacillati</taxon>
        <taxon>Bacillota</taxon>
        <taxon>Bacilli</taxon>
        <taxon>Bacillales</taxon>
        <taxon>Bacillaceae</taxon>
        <taxon>Ectobacillus</taxon>
    </lineage>
</organism>
<dbReference type="InterPro" id="IPR037045">
    <property type="entry name" value="S8pro/Inhibitor_I9_sf"/>
</dbReference>
<dbReference type="InterPro" id="IPR000209">
    <property type="entry name" value="Peptidase_S8/S53_dom"/>
</dbReference>
<dbReference type="PROSITE" id="PS00137">
    <property type="entry name" value="SUBTILASE_HIS"/>
    <property type="match status" value="1"/>
</dbReference>
<evidence type="ECO:0000256" key="9">
    <source>
        <dbReference type="ARBA" id="ARBA00022837"/>
    </source>
</evidence>
<evidence type="ECO:0000256" key="10">
    <source>
        <dbReference type="PIRSR" id="PIRSR615500-1"/>
    </source>
</evidence>
<keyword evidence="17" id="KW-1185">Reference proteome</keyword>
<evidence type="ECO:0000259" key="14">
    <source>
        <dbReference type="Pfam" id="PF00082"/>
    </source>
</evidence>
<comment type="subcellular location">
    <subcellularLocation>
        <location evidence="2">Secreted</location>
    </subcellularLocation>
</comment>
<feature type="signal peptide" evidence="13">
    <location>
        <begin position="1"/>
        <end position="24"/>
    </location>
</feature>
<feature type="domain" description="Macroglobulin" evidence="15">
    <location>
        <begin position="395"/>
        <end position="484"/>
    </location>
</feature>
<feature type="active site" description="Charge relay system" evidence="10 11">
    <location>
        <position position="131"/>
    </location>
</feature>
<dbReference type="GO" id="GO:0004866">
    <property type="term" value="F:endopeptidase inhibitor activity"/>
    <property type="evidence" value="ECO:0007669"/>
    <property type="project" value="InterPro"/>
</dbReference>
<evidence type="ECO:0000256" key="4">
    <source>
        <dbReference type="ARBA" id="ARBA00022525"/>
    </source>
</evidence>
<keyword evidence="4" id="KW-0964">Secreted</keyword>
<evidence type="ECO:0000256" key="3">
    <source>
        <dbReference type="ARBA" id="ARBA00011073"/>
    </source>
</evidence>
<comment type="cofactor">
    <cofactor evidence="1">
        <name>Ca(2+)</name>
        <dbReference type="ChEBI" id="CHEBI:29108"/>
    </cofactor>
</comment>
<dbReference type="GO" id="GO:0005576">
    <property type="term" value="C:extracellular region"/>
    <property type="evidence" value="ECO:0007669"/>
    <property type="project" value="UniProtKB-SubCell"/>
</dbReference>
<dbReference type="InterPro" id="IPR015500">
    <property type="entry name" value="Peptidase_S8_subtilisin-rel"/>
</dbReference>
<dbReference type="CDD" id="cd07477">
    <property type="entry name" value="Peptidases_S8_Subtilisin_subset"/>
    <property type="match status" value="1"/>
</dbReference>
<dbReference type="EMBL" id="JANCLT010000004">
    <property type="protein sequence ID" value="MCP8968992.1"/>
    <property type="molecule type" value="Genomic_DNA"/>
</dbReference>
<comment type="caution">
    <text evidence="16">The sequence shown here is derived from an EMBL/GenBank/DDBJ whole genome shotgun (WGS) entry which is preliminary data.</text>
</comment>